<evidence type="ECO:0008006" key="5">
    <source>
        <dbReference type="Google" id="ProtNLM"/>
    </source>
</evidence>
<reference evidence="4" key="1">
    <citation type="submission" date="2015-12" db="EMBL/GenBank/DDBJ databases">
        <title>FDA dAtabase for Regulatory Grade micrObial Sequences (FDA-ARGOS): Supporting development and validation of Infectious Disease Dx tests.</title>
        <authorList>
            <person name="Case J."/>
            <person name="Tallon L."/>
            <person name="Sadzewicz L."/>
            <person name="Sengamalay N."/>
            <person name="Ott S."/>
            <person name="Godinez A."/>
            <person name="Nagaraj S."/>
            <person name="Nadendla S."/>
            <person name="Sichtig H."/>
        </authorList>
    </citation>
    <scope>NUCLEOTIDE SEQUENCE [LARGE SCALE GENOMIC DNA]</scope>
    <source>
        <strain evidence="4">FDAARGOS_147</strain>
    </source>
</reference>
<evidence type="ECO:0000313" key="4">
    <source>
        <dbReference type="Proteomes" id="UP000060602"/>
    </source>
</evidence>
<organism evidence="3 4">
    <name type="scientific">Alcaligenes xylosoxydans xylosoxydans</name>
    <name type="common">Achromobacter xylosoxidans</name>
    <dbReference type="NCBI Taxonomy" id="85698"/>
    <lineage>
        <taxon>Bacteria</taxon>
        <taxon>Pseudomonadati</taxon>
        <taxon>Pseudomonadota</taxon>
        <taxon>Betaproteobacteria</taxon>
        <taxon>Burkholderiales</taxon>
        <taxon>Alcaligenaceae</taxon>
        <taxon>Achromobacter</taxon>
    </lineage>
</organism>
<sequence length="143" mass="15322">MAIDSISGTSRIGSMADLWAQKIQANKEAKDAKAGDPGVTVTPDGKIRVNSAGAKKVGQAEETESSENDDYYTQVIKELQRQLKRVMEQIARVRDSNASAEQKATQLQALNGQAQQIMGQIQKVMTEKIKAMAKANGGVSATA</sequence>
<protein>
    <recommendedName>
        <fullName evidence="5">FlxA-like family protein</fullName>
    </recommendedName>
</protein>
<keyword evidence="1" id="KW-0175">Coiled coil</keyword>
<feature type="coiled-coil region" evidence="1">
    <location>
        <begin position="76"/>
        <end position="110"/>
    </location>
</feature>
<dbReference type="EMBL" id="CP014060">
    <property type="protein sequence ID" value="AMG39202.1"/>
    <property type="molecule type" value="Genomic_DNA"/>
</dbReference>
<accession>A0A109XXW8</accession>
<gene>
    <name evidence="3" type="ORF">AL504_26195</name>
</gene>
<name>A0A109XXW8_ALCXX</name>
<dbReference type="Proteomes" id="UP000060602">
    <property type="component" value="Chromosome"/>
</dbReference>
<evidence type="ECO:0000256" key="1">
    <source>
        <dbReference type="SAM" id="Coils"/>
    </source>
</evidence>
<dbReference type="RefSeq" id="WP_006390690.1">
    <property type="nucleotide sequence ID" value="NZ_CP014060.2"/>
</dbReference>
<evidence type="ECO:0000256" key="2">
    <source>
        <dbReference type="SAM" id="MobiDB-lite"/>
    </source>
</evidence>
<feature type="region of interest" description="Disordered" evidence="2">
    <location>
        <begin position="27"/>
        <end position="68"/>
    </location>
</feature>
<dbReference type="AlphaFoldDB" id="A0A109XXW8"/>
<proteinExistence type="predicted"/>
<evidence type="ECO:0000313" key="3">
    <source>
        <dbReference type="EMBL" id="AMG39202.1"/>
    </source>
</evidence>